<evidence type="ECO:0008006" key="4">
    <source>
        <dbReference type="Google" id="ProtNLM"/>
    </source>
</evidence>
<protein>
    <recommendedName>
        <fullName evidence="4">Transmembrane protein</fullName>
    </recommendedName>
</protein>
<evidence type="ECO:0000313" key="3">
    <source>
        <dbReference type="Proteomes" id="UP001153269"/>
    </source>
</evidence>
<evidence type="ECO:0000256" key="1">
    <source>
        <dbReference type="SAM" id="Phobius"/>
    </source>
</evidence>
<organism evidence="2 3">
    <name type="scientific">Pleuronectes platessa</name>
    <name type="common">European plaice</name>
    <dbReference type="NCBI Taxonomy" id="8262"/>
    <lineage>
        <taxon>Eukaryota</taxon>
        <taxon>Metazoa</taxon>
        <taxon>Chordata</taxon>
        <taxon>Craniata</taxon>
        <taxon>Vertebrata</taxon>
        <taxon>Euteleostomi</taxon>
        <taxon>Actinopterygii</taxon>
        <taxon>Neopterygii</taxon>
        <taxon>Teleostei</taxon>
        <taxon>Neoteleostei</taxon>
        <taxon>Acanthomorphata</taxon>
        <taxon>Carangaria</taxon>
        <taxon>Pleuronectiformes</taxon>
        <taxon>Pleuronectoidei</taxon>
        <taxon>Pleuronectidae</taxon>
        <taxon>Pleuronectes</taxon>
    </lineage>
</organism>
<name>A0A9N7V7G2_PLEPL</name>
<proteinExistence type="predicted"/>
<comment type="caution">
    <text evidence="2">The sequence shown here is derived from an EMBL/GenBank/DDBJ whole genome shotgun (WGS) entry which is preliminary data.</text>
</comment>
<feature type="transmembrane region" description="Helical" evidence="1">
    <location>
        <begin position="49"/>
        <end position="69"/>
    </location>
</feature>
<keyword evidence="1" id="KW-1133">Transmembrane helix</keyword>
<sequence>MRNPKLPQKMDCGDDGSKVQVCFPGWSRLHTSEGFLCGTECESDSGSGLVFGIMAELAFYPAVALMYFFGVMKATQDDRVELDDRASMNVFCLFVLGQPLCLVIGGYTGMATYLLTALVSYNFLPWRTTKEIAKGKESKKKTK</sequence>
<dbReference type="Proteomes" id="UP001153269">
    <property type="component" value="Unassembled WGS sequence"/>
</dbReference>
<accession>A0A9N7V7G2</accession>
<dbReference type="AlphaFoldDB" id="A0A9N7V7G2"/>
<keyword evidence="1" id="KW-0812">Transmembrane</keyword>
<evidence type="ECO:0000313" key="2">
    <source>
        <dbReference type="EMBL" id="CAB1443529.1"/>
    </source>
</evidence>
<dbReference type="EMBL" id="CADEAL010003113">
    <property type="protein sequence ID" value="CAB1443529.1"/>
    <property type="molecule type" value="Genomic_DNA"/>
</dbReference>
<feature type="transmembrane region" description="Helical" evidence="1">
    <location>
        <begin position="90"/>
        <end position="115"/>
    </location>
</feature>
<keyword evidence="1" id="KW-0472">Membrane</keyword>
<keyword evidence="3" id="KW-1185">Reference proteome</keyword>
<gene>
    <name evidence="2" type="ORF">PLEPLA_LOCUS31245</name>
</gene>
<reference evidence="2" key="1">
    <citation type="submission" date="2020-03" db="EMBL/GenBank/DDBJ databases">
        <authorList>
            <person name="Weist P."/>
        </authorList>
    </citation>
    <scope>NUCLEOTIDE SEQUENCE</scope>
</reference>